<reference evidence="1 2" key="1">
    <citation type="submission" date="2016-10" db="EMBL/GenBank/DDBJ databases">
        <authorList>
            <person name="Varghese N."/>
            <person name="Submissions S."/>
        </authorList>
    </citation>
    <scope>NUCLEOTIDE SEQUENCE [LARGE SCALE GENOMIC DNA]</scope>
    <source>
        <strain evidence="1 2">Nl1</strain>
    </source>
</reference>
<keyword evidence="2" id="KW-1185">Reference proteome</keyword>
<dbReference type="RefSeq" id="WP_074631844.1">
    <property type="nucleotide sequence ID" value="NZ_FNKY01000001.1"/>
</dbReference>
<evidence type="ECO:0008006" key="3">
    <source>
        <dbReference type="Google" id="ProtNLM"/>
    </source>
</evidence>
<name>A0ABY0TCK0_9PROT</name>
<dbReference type="Proteomes" id="UP000183471">
    <property type="component" value="Unassembled WGS sequence"/>
</dbReference>
<protein>
    <recommendedName>
        <fullName evidence="3">Phage protein D</fullName>
    </recommendedName>
</protein>
<evidence type="ECO:0000313" key="2">
    <source>
        <dbReference type="Proteomes" id="UP000183471"/>
    </source>
</evidence>
<proteinExistence type="predicted"/>
<dbReference type="SUPFAM" id="SSF69279">
    <property type="entry name" value="Phage tail proteins"/>
    <property type="match status" value="1"/>
</dbReference>
<accession>A0ABY0TCK0</accession>
<sequence length="375" mass="40184">MLKGITLTLLIGTGAPCPAPPEVVDALDSVQVNSNNQTSGFQLSFKVGKTSKLLTELLPAGYFDPIISRVLIMVTVHGIPQVLMDGIITRQEMSSSNEPGKSTLTITGEDLTVIMNLVEMPFMRFPAMSVMARINSILAKYAALGVVPVVTSPMFDETPMPTKEIPTQTGTDLEYIQQLARAAGYVFYLEPGPLPGTSIAYFGPDVRIPVPQPALNVNMDAHTNVESLSFSLDGTQKKVVVISILDPVTKKNVIPIPVPSISVLRPPLGARPVVPAKVEFPSNMARLSSGEAANQALGISFASTDAVSGSGSLDVLRYGRALRARMLVGVRGAGVAYDGLYYVNSVTHNLKRGEYKQNFNLSRDGLISNTPRVMP</sequence>
<comment type="caution">
    <text evidence="1">The sequence shown here is derived from an EMBL/GenBank/DDBJ whole genome shotgun (WGS) entry which is preliminary data.</text>
</comment>
<gene>
    <name evidence="1" type="ORF">SAMN05216402_1596</name>
</gene>
<evidence type="ECO:0000313" key="1">
    <source>
        <dbReference type="EMBL" id="SDQ62461.1"/>
    </source>
</evidence>
<organism evidence="1 2">
    <name type="scientific">Nitrosospira multiformis</name>
    <dbReference type="NCBI Taxonomy" id="1231"/>
    <lineage>
        <taxon>Bacteria</taxon>
        <taxon>Pseudomonadati</taxon>
        <taxon>Pseudomonadota</taxon>
        <taxon>Betaproteobacteria</taxon>
        <taxon>Nitrosomonadales</taxon>
        <taxon>Nitrosomonadaceae</taxon>
        <taxon>Nitrosospira</taxon>
    </lineage>
</organism>
<dbReference type="EMBL" id="FNKY01000001">
    <property type="protein sequence ID" value="SDQ62461.1"/>
    <property type="molecule type" value="Genomic_DNA"/>
</dbReference>